<evidence type="ECO:0000313" key="3">
    <source>
        <dbReference type="Proteomes" id="UP000008370"/>
    </source>
</evidence>
<organism evidence="2 3">
    <name type="scientific">Phanerochaete carnosa (strain HHB-10118-sp)</name>
    <name type="common">White-rot fungus</name>
    <name type="synonym">Peniophora carnosa</name>
    <dbReference type="NCBI Taxonomy" id="650164"/>
    <lineage>
        <taxon>Eukaryota</taxon>
        <taxon>Fungi</taxon>
        <taxon>Dikarya</taxon>
        <taxon>Basidiomycota</taxon>
        <taxon>Agaricomycotina</taxon>
        <taxon>Agaricomycetes</taxon>
        <taxon>Polyporales</taxon>
        <taxon>Phanerochaetaceae</taxon>
        <taxon>Phanerochaete</taxon>
    </lineage>
</organism>
<protein>
    <recommendedName>
        <fullName evidence="1">Sulfatase-modifying factor enzyme-like domain-containing protein</fullName>
    </recommendedName>
</protein>
<keyword evidence="3" id="KW-1185">Reference proteome</keyword>
<dbReference type="InterPro" id="IPR016187">
    <property type="entry name" value="CTDL_fold"/>
</dbReference>
<dbReference type="STRING" id="650164.K5X7Z4"/>
<reference evidence="2 3" key="1">
    <citation type="journal article" date="2012" name="BMC Genomics">
        <title>Comparative genomics of the white-rot fungi, Phanerochaete carnosa and P. chrysosporium, to elucidate the genetic basis of the distinct wood types they colonize.</title>
        <authorList>
            <person name="Suzuki H."/>
            <person name="MacDonald J."/>
            <person name="Syed K."/>
            <person name="Salamov A."/>
            <person name="Hori C."/>
            <person name="Aerts A."/>
            <person name="Henrissat B."/>
            <person name="Wiebenga A."/>
            <person name="vanKuyk P.A."/>
            <person name="Barry K."/>
            <person name="Lindquist E."/>
            <person name="LaButti K."/>
            <person name="Lapidus A."/>
            <person name="Lucas S."/>
            <person name="Coutinho P."/>
            <person name="Gong Y."/>
            <person name="Samejima M."/>
            <person name="Mahadevan R."/>
            <person name="Abou-Zaid M."/>
            <person name="de Vries R.P."/>
            <person name="Igarashi K."/>
            <person name="Yadav J.S."/>
            <person name="Grigoriev I.V."/>
            <person name="Master E.R."/>
        </authorList>
    </citation>
    <scope>NUCLEOTIDE SEQUENCE [LARGE SCALE GENOMIC DNA]</scope>
    <source>
        <strain evidence="2 3">HHB-10118-sp</strain>
    </source>
</reference>
<evidence type="ECO:0000259" key="1">
    <source>
        <dbReference type="Pfam" id="PF03781"/>
    </source>
</evidence>
<dbReference type="OrthoDB" id="659at2759"/>
<dbReference type="KEGG" id="pco:PHACADRAFT_249140"/>
<dbReference type="Pfam" id="PF03781">
    <property type="entry name" value="FGE-sulfatase"/>
    <property type="match status" value="2"/>
</dbReference>
<dbReference type="Proteomes" id="UP000008370">
    <property type="component" value="Unassembled WGS sequence"/>
</dbReference>
<dbReference type="RefSeq" id="XP_007391570.1">
    <property type="nucleotide sequence ID" value="XM_007391508.1"/>
</dbReference>
<feature type="domain" description="Sulfatase-modifying factor enzyme-like" evidence="1">
    <location>
        <begin position="200"/>
        <end position="297"/>
    </location>
</feature>
<dbReference type="PANTHER" id="PTHR43397:SF2">
    <property type="entry name" value="HISTIDINE-SPECIFIC METHYLTRANSFERASE SAM-DEPENDENT DOMAIN-CONTAINING PROTEIN"/>
    <property type="match status" value="1"/>
</dbReference>
<name>K5X7Z4_PHACS</name>
<dbReference type="GeneID" id="18914574"/>
<evidence type="ECO:0000313" key="2">
    <source>
        <dbReference type="EMBL" id="EKM58987.1"/>
    </source>
</evidence>
<dbReference type="InParanoid" id="K5X7Z4"/>
<dbReference type="HOGENOM" id="CLU_006921_1_1_1"/>
<dbReference type="SUPFAM" id="SSF56436">
    <property type="entry name" value="C-type lectin-like"/>
    <property type="match status" value="1"/>
</dbReference>
<gene>
    <name evidence="2" type="ORF">PHACADRAFT_249140</name>
</gene>
<accession>K5X7Z4</accession>
<feature type="domain" description="Sulfatase-modifying factor enzyme-like" evidence="1">
    <location>
        <begin position="332"/>
        <end position="409"/>
    </location>
</feature>
<dbReference type="PANTHER" id="PTHR43397">
    <property type="entry name" value="ERGOTHIONEINE BIOSYNTHESIS PROTEIN 1"/>
    <property type="match status" value="1"/>
</dbReference>
<sequence length="413" mass="46625">MIPAALLHAQPIELRHRPLFYIGHLPTFNALLLTKKLGIPMAEPKCYARIFERGIDPDVDDPTKVHGHSEVPEKDEDWPTLAEVLMFRDRVRELVEKTLKEIESGERSMGRRLVRTLMMMHEHEAWHLETLLYILLQSPATRPPPGFTQPPFAHLAQQWASVPPPNTPHAEIEGAVTLGYDDQEPEDLSDAQEVAANTTHVFGWDNESPARAVDVRPVHVEWRPVSNADFYVFWRAQEGKIEMPKSWVLEDDEVKVKTFYGAQPLSVAGTWPCLASYDALLVFARSKGGRIPTEPELRLFLDKYHIGYDEGANMGFRSWHPTAPTAGLAENGGRGSNGGVWEWTSTALDAHTGFAGTGIFPGYSSDFFDRKHMVVLGASFATAPRLGERRTVRNFYQHNYPYPWVAARVCYDI</sequence>
<dbReference type="InterPro" id="IPR042095">
    <property type="entry name" value="SUMF_sf"/>
</dbReference>
<dbReference type="InterPro" id="IPR005532">
    <property type="entry name" value="SUMF_dom"/>
</dbReference>
<dbReference type="Gene3D" id="3.90.1580.10">
    <property type="entry name" value="paralog of FGE (formylglycine-generating enzyme)"/>
    <property type="match status" value="1"/>
</dbReference>
<proteinExistence type="predicted"/>
<dbReference type="EMBL" id="JH930469">
    <property type="protein sequence ID" value="EKM58987.1"/>
    <property type="molecule type" value="Genomic_DNA"/>
</dbReference>
<dbReference type="InterPro" id="IPR051128">
    <property type="entry name" value="EgtD_Methyltrsf_superfamily"/>
</dbReference>
<dbReference type="AlphaFoldDB" id="K5X7Z4"/>